<reference evidence="2 3" key="1">
    <citation type="submission" date="2019-03" db="EMBL/GenBank/DDBJ databases">
        <title>Single cell metagenomics reveals metabolic interactions within the superorganism composed of flagellate Streblomastix strix and complex community of Bacteroidetes bacteria on its surface.</title>
        <authorList>
            <person name="Treitli S.C."/>
            <person name="Kolisko M."/>
            <person name="Husnik F."/>
            <person name="Keeling P."/>
            <person name="Hampl V."/>
        </authorList>
    </citation>
    <scope>NUCLEOTIDE SEQUENCE [LARGE SCALE GENOMIC DNA]</scope>
    <source>
        <strain evidence="2">ST1C</strain>
    </source>
</reference>
<dbReference type="Proteomes" id="UP000324800">
    <property type="component" value="Unassembled WGS sequence"/>
</dbReference>
<accession>A0A5J4X8B1</accession>
<proteinExistence type="predicted"/>
<gene>
    <name evidence="2" type="ORF">EZS28_000997</name>
</gene>
<sequence length="1741" mass="193651">MIYILSFVAITIVSAFTSDSSNPGELPLCEQTDKISQNECPINTQQYQDNIFVVFNQTINEALVLVKTQSQKCINIELTLDFNQHVFVAKGVEINKDNSLKISGSGHDNHLITVEEQLSLCRGSLTLHKISLRGNSKSATFKTALITICPCSKLFINECKIIYSQNLPENALIEATQLRQFIQKRYLFQLLNTSFENSECNGKRGFIYLEIWSEVSVQIKRCSFQGYRGAAGSGRNGALTIVDHLGGIINAQIIIQECIFEDNEGELAGSISKDPFVMVAHQAGYGGAISLQIPSVYSLEIDEVTFDSCQSSEGGAIQCQTNNHGNGGGMSIQHLNQGLLILSDTSFIECECAQQANGGAIAFIQADNQGGIKMDNVSFSQCKSLLGLTHKYGWGGAIFIDILLYNETDTWFFNLSRLLFNDCISTGRGNNIHIRSTNITSTASDIIANHLITVQGITDQDLYTSGLYPDDYIGINYYDGQSGTNEANKNIPLFDGSISEWPFYSYTFYVNGQQGHNQSNCGSYDNPCLTMKYILALDPFFDLNYQYNKGTTNLTVLMITNTEQEYDEEISSSTPIGNRFIVKSDGYIQGATGQTKQRIITKSYYQTLFQIHSESLLEFIGIQFDNLQSSSSIQEPLINIIFLTSEINQPILSLIECEFKQDPPSSSSSVYHDLILSSGGKVKIKDSIFHEYKLEDGKSVISITLKTIANQDCGLNNINIIGSIFLNIQQLAGNTNNGGSAIRSTLNNGSKVEIQQTTFESCSCLQPGNGGAISIQQLNTDAIISITDSSFIQCKTITNSTSGAYGLGGAIFVYTTIAASDLSLSNFNMTDLIFTNCDAISFGNNLFICSPNTKATGNKIMDKSSTIPNPLLSVNDTTNLFTSLEYSYDFMGIDESDDTDGKESYTKYRPLFEIIFLDPYYVDSYQSDILNYCGTDTIPCKIKFDAQTSFINCETTAQINEEGRGGDNKASKYGRDIFIYCKDIYKLHIEDKLLFDIDELNYNKQNAVFGTEFASEIELGHSPLVDFDLLSLLKPYFNDTLFISTDKWTSQDKVGCGTVILPCLTLEFAKTRVITEEWNTNTISGERNEAKELNHTFIIIEEFDVDNKFDSEFQNLVIRGAYQTEIDVGINLAKLRFKKRGQIVIADIARWRRVDESRIEIGNKGPDQNYLFQRIIILLPSESEYGSAIQLLGIIECLRKAGVEGEQQSRQINTLSRPIIIFDICVIQKCRSTSPTGQSEIQVLQSGGIFIHNEKVASRYDFQSSVFSECSTTFSVGSTSTNFVQDVNGVETSTFEPLWEREIGIGIGQQQNYLNKKINGIIIMTKQAQLLRMKNTTIYNVSMEQGSVIYMSECKNGKLDLLDGVVLQSIITSSDGSAIHVVADDGCIINAEGVIFKQCQSDSILGGKGGAIYIDMKQFDAQVSFKRCIFVGNQADWGSNVFIAYSNPSQRVDRSAFKGSVAIAGKNYEQQISVCYTIGTNNQIFIDEMDLLHTSWQRQQNEGVVRFIGISDDEHLWNPNTVCGQITNPCDTYGSVVSYIQQEQESSDGSKGRVETLIYCEGQFISKYMDLQLTKSKTLNIVGFGQNETEIGAKQNIQNILMKGEQGQKLILERLRLVMLPTSPKMGIINLQGKRSGLIMQDVNVQGYLDTNSINTIMEPLYLFSVEGFAILRDVIMEHIYLRTGSLMLIQNMRSYIGDKGIEMVQKIDPGFYECLFDDITSNESALVKKHRTLNNQTNNC</sequence>
<dbReference type="OrthoDB" id="10693331at2759"/>
<dbReference type="SUPFAM" id="SSF51126">
    <property type="entry name" value="Pectin lyase-like"/>
    <property type="match status" value="1"/>
</dbReference>
<protein>
    <submittedName>
        <fullName evidence="2">Uncharacterized protein</fullName>
    </submittedName>
</protein>
<dbReference type="EMBL" id="SNRW01000095">
    <property type="protein sequence ID" value="KAA6403481.1"/>
    <property type="molecule type" value="Genomic_DNA"/>
</dbReference>
<evidence type="ECO:0000313" key="2">
    <source>
        <dbReference type="EMBL" id="KAA6403481.1"/>
    </source>
</evidence>
<feature type="signal peptide" evidence="1">
    <location>
        <begin position="1"/>
        <end position="15"/>
    </location>
</feature>
<dbReference type="InterPro" id="IPR011050">
    <property type="entry name" value="Pectin_lyase_fold/virulence"/>
</dbReference>
<organism evidence="2 3">
    <name type="scientific">Streblomastix strix</name>
    <dbReference type="NCBI Taxonomy" id="222440"/>
    <lineage>
        <taxon>Eukaryota</taxon>
        <taxon>Metamonada</taxon>
        <taxon>Preaxostyla</taxon>
        <taxon>Oxymonadida</taxon>
        <taxon>Streblomastigidae</taxon>
        <taxon>Streblomastix</taxon>
    </lineage>
</organism>
<keyword evidence="1" id="KW-0732">Signal</keyword>
<name>A0A5J4X8B1_9EUKA</name>
<comment type="caution">
    <text evidence="2">The sequence shown here is derived from an EMBL/GenBank/DDBJ whole genome shotgun (WGS) entry which is preliminary data.</text>
</comment>
<evidence type="ECO:0000313" key="3">
    <source>
        <dbReference type="Proteomes" id="UP000324800"/>
    </source>
</evidence>
<evidence type="ECO:0000256" key="1">
    <source>
        <dbReference type="SAM" id="SignalP"/>
    </source>
</evidence>
<feature type="chain" id="PRO_5023908614" evidence="1">
    <location>
        <begin position="16"/>
        <end position="1741"/>
    </location>
</feature>